<evidence type="ECO:0000313" key="22">
    <source>
        <dbReference type="Proteomes" id="UP000244089"/>
    </source>
</evidence>
<feature type="binding site" evidence="19">
    <location>
        <position position="140"/>
    </location>
    <ligand>
        <name>Mg(2+)</name>
        <dbReference type="ChEBI" id="CHEBI:18420"/>
        <label>2</label>
    </ligand>
</feature>
<keyword evidence="13 19" id="KW-0342">GTP-binding</keyword>
<keyword evidence="10 19" id="KW-0378">Hydrolase</keyword>
<feature type="binding site" evidence="19">
    <location>
        <position position="161"/>
    </location>
    <ligand>
        <name>D-ribulose 5-phosphate</name>
        <dbReference type="ChEBI" id="CHEBI:58121"/>
    </ligand>
</feature>
<dbReference type="EC" id="4.1.99.12" evidence="19"/>
<dbReference type="InterPro" id="IPR032677">
    <property type="entry name" value="GTP_cyclohydro_II"/>
</dbReference>
<feature type="site" description="Essential for DHBP synthase activity" evidence="19">
    <location>
        <position position="123"/>
    </location>
</feature>
<feature type="active site" description="Nucleophile; for GTP cyclohydrolase activity" evidence="19">
    <location>
        <position position="328"/>
    </location>
</feature>
<dbReference type="UniPathway" id="UPA00275">
    <property type="reaction ID" value="UER00399"/>
</dbReference>
<evidence type="ECO:0000256" key="9">
    <source>
        <dbReference type="ARBA" id="ARBA00022741"/>
    </source>
</evidence>
<dbReference type="GO" id="GO:0000287">
    <property type="term" value="F:magnesium ion binding"/>
    <property type="evidence" value="ECO:0007669"/>
    <property type="project" value="UniProtKB-UniRule"/>
</dbReference>
<evidence type="ECO:0000256" key="12">
    <source>
        <dbReference type="ARBA" id="ARBA00022842"/>
    </source>
</evidence>
<comment type="similarity">
    <text evidence="19">In the C-terminal section; belongs to the GTP cyclohydrolase II family.</text>
</comment>
<evidence type="ECO:0000256" key="1">
    <source>
        <dbReference type="ARBA" id="ARBA00000141"/>
    </source>
</evidence>
<sequence>MDKIEAAVEDIKAGKMVVVVDDEDRENEGDLLMAAEKVDKEAINFMIKEARGLVCTPMESEAISGLDLPLMVDENTETHGTAFTVSVDHKEVTTGISAQERALTIQKLVDPNSKAGDFMRPGHVFPLVAKKGGVLRRAGHTEAAVDLARLAGLKPAGVICEIIKEDGEMGRLPYLKEFAEKHDLKLISIEDLIKYRKEKDKLIELAAEAELPSDFGDFKIKVFTTKVDDKEHIAIIKGDVENKEDVLVRVHSQCITGDIFGSKRCDCGEQLAAALQQIEDEGRGVVLYMRQEGRGIGLVNKIKAYQLQDQGMDTVEANVALGFDPDLRDYGIGAQILSEIGLTTIRLLTNNPTKIVGLEGYGLKVTERVPIEIDPNQENEFYLKVKKDKMGHLLDL</sequence>
<feature type="binding site" evidence="19">
    <location>
        <position position="314"/>
    </location>
    <ligand>
        <name>GTP</name>
        <dbReference type="ChEBI" id="CHEBI:37565"/>
    </ligand>
</feature>
<comment type="function">
    <text evidence="17 19">Catalyzes the conversion of GTP to 2,5-diamino-6-ribosylamino-4(3H)-pyrimidinone 5'-phosphate (DARP), formate and pyrophosphate.</text>
</comment>
<evidence type="ECO:0000256" key="11">
    <source>
        <dbReference type="ARBA" id="ARBA00022833"/>
    </source>
</evidence>
<dbReference type="Proteomes" id="UP000244089">
    <property type="component" value="Unassembled WGS sequence"/>
</dbReference>
<feature type="binding site" evidence="19">
    <location>
        <position position="267"/>
    </location>
    <ligand>
        <name>Zn(2+)</name>
        <dbReference type="ChEBI" id="CHEBI:29105"/>
        <note>catalytic</note>
    </ligand>
</feature>
<comment type="cofactor">
    <cofactor evidence="19">
        <name>Zn(2+)</name>
        <dbReference type="ChEBI" id="CHEBI:29105"/>
    </cofactor>
    <text evidence="19">Binds 1 zinc ion per subunit.</text>
</comment>
<feature type="site" description="Essential for DHBP synthase activity" evidence="19">
    <location>
        <position position="161"/>
    </location>
</feature>
<feature type="binding site" evidence="19">
    <location>
        <begin position="292"/>
        <end position="294"/>
    </location>
    <ligand>
        <name>GTP</name>
        <dbReference type="ChEBI" id="CHEBI:37565"/>
    </ligand>
</feature>
<dbReference type="AlphaFoldDB" id="A0A2T5RRJ2"/>
<evidence type="ECO:0000256" key="8">
    <source>
        <dbReference type="ARBA" id="ARBA00022723"/>
    </source>
</evidence>
<proteinExistence type="inferred from homology"/>
<comment type="catalytic activity">
    <reaction evidence="18 19">
        <text>GTP + 4 H2O = 2,5-diamino-6-hydroxy-4-(5-phosphoribosylamino)-pyrimidine + formate + 2 phosphate + 3 H(+)</text>
        <dbReference type="Rhea" id="RHEA:23704"/>
        <dbReference type="ChEBI" id="CHEBI:15377"/>
        <dbReference type="ChEBI" id="CHEBI:15378"/>
        <dbReference type="ChEBI" id="CHEBI:15740"/>
        <dbReference type="ChEBI" id="CHEBI:37565"/>
        <dbReference type="ChEBI" id="CHEBI:43474"/>
        <dbReference type="ChEBI" id="CHEBI:58614"/>
        <dbReference type="EC" id="3.5.4.25"/>
    </reaction>
</comment>
<keyword evidence="9 19" id="KW-0547">Nucleotide-binding</keyword>
<dbReference type="FunFam" id="3.90.870.10:FF:000001">
    <property type="entry name" value="Riboflavin biosynthesis protein RibBA"/>
    <property type="match status" value="1"/>
</dbReference>
<evidence type="ECO:0000256" key="5">
    <source>
        <dbReference type="ARBA" id="ARBA00004904"/>
    </source>
</evidence>
<feature type="region of interest" description="GTP cyclohydrolase II" evidence="19">
    <location>
        <begin position="199"/>
        <end position="396"/>
    </location>
</feature>
<evidence type="ECO:0000256" key="3">
    <source>
        <dbReference type="ARBA" id="ARBA00002284"/>
    </source>
</evidence>
<evidence type="ECO:0000256" key="2">
    <source>
        <dbReference type="ARBA" id="ARBA00001936"/>
    </source>
</evidence>
<dbReference type="GO" id="GO:0008686">
    <property type="term" value="F:3,4-dihydroxy-2-butanone-4-phosphate synthase activity"/>
    <property type="evidence" value="ECO:0007669"/>
    <property type="project" value="UniProtKB-UniRule"/>
</dbReference>
<dbReference type="GO" id="GO:0008270">
    <property type="term" value="F:zinc ion binding"/>
    <property type="evidence" value="ECO:0007669"/>
    <property type="project" value="UniProtKB-UniRule"/>
</dbReference>
<feature type="region of interest" description="DHBP synthase" evidence="19">
    <location>
        <begin position="1"/>
        <end position="198"/>
    </location>
</feature>
<organism evidence="21 22">
    <name type="scientific">Halanaerobium saccharolyticum</name>
    <dbReference type="NCBI Taxonomy" id="43595"/>
    <lineage>
        <taxon>Bacteria</taxon>
        <taxon>Bacillati</taxon>
        <taxon>Bacillota</taxon>
        <taxon>Clostridia</taxon>
        <taxon>Halanaerobiales</taxon>
        <taxon>Halanaerobiaceae</taxon>
        <taxon>Halanaerobium</taxon>
    </lineage>
</organism>
<evidence type="ECO:0000256" key="19">
    <source>
        <dbReference type="HAMAP-Rule" id="MF_01283"/>
    </source>
</evidence>
<dbReference type="HAMAP" id="MF_00179">
    <property type="entry name" value="RibA"/>
    <property type="match status" value="1"/>
</dbReference>
<dbReference type="Gene3D" id="3.40.50.10990">
    <property type="entry name" value="GTP cyclohydrolase II"/>
    <property type="match status" value="1"/>
</dbReference>
<evidence type="ECO:0000256" key="15">
    <source>
        <dbReference type="ARBA" id="ARBA00023239"/>
    </source>
</evidence>
<protein>
    <recommendedName>
        <fullName evidence="19">Riboflavin biosynthesis protein RibBA</fullName>
    </recommendedName>
    <domain>
        <recommendedName>
            <fullName evidence="19">3,4-dihydroxy-2-butanone 4-phosphate synthase</fullName>
            <shortName evidence="19">DHBP synthase</shortName>
            <ecNumber evidence="19">4.1.99.12</ecNumber>
        </recommendedName>
    </domain>
    <domain>
        <recommendedName>
            <fullName evidence="19">GTP cyclohydrolase-2</fullName>
            <ecNumber evidence="19">3.5.4.25</ecNumber>
        </recommendedName>
        <alternativeName>
            <fullName evidence="19">GTP cyclohydrolase II</fullName>
        </alternativeName>
    </domain>
</protein>
<dbReference type="SUPFAM" id="SSF55821">
    <property type="entry name" value="YrdC/RibB"/>
    <property type="match status" value="1"/>
</dbReference>
<feature type="binding site" evidence="19">
    <location>
        <begin position="25"/>
        <end position="26"/>
    </location>
    <ligand>
        <name>D-ribulose 5-phosphate</name>
        <dbReference type="ChEBI" id="CHEBI:58121"/>
    </ligand>
</feature>
<evidence type="ECO:0000256" key="14">
    <source>
        <dbReference type="ARBA" id="ARBA00023211"/>
    </source>
</evidence>
<evidence type="ECO:0000256" key="17">
    <source>
        <dbReference type="ARBA" id="ARBA00043932"/>
    </source>
</evidence>
<dbReference type="NCBIfam" id="NF006803">
    <property type="entry name" value="PRK09311.1"/>
    <property type="match status" value="1"/>
</dbReference>
<keyword evidence="16 19" id="KW-0511">Multifunctional enzyme</keyword>
<feature type="binding site" evidence="19">
    <location>
        <begin position="137"/>
        <end position="141"/>
    </location>
    <ligand>
        <name>D-ribulose 5-phosphate</name>
        <dbReference type="ChEBI" id="CHEBI:58121"/>
    </ligand>
</feature>
<dbReference type="CDD" id="cd00641">
    <property type="entry name" value="GTP_cyclohydro2"/>
    <property type="match status" value="1"/>
</dbReference>
<dbReference type="GO" id="GO:0005829">
    <property type="term" value="C:cytosol"/>
    <property type="evidence" value="ECO:0007669"/>
    <property type="project" value="TreeGrafter"/>
</dbReference>
<evidence type="ECO:0000256" key="6">
    <source>
        <dbReference type="ARBA" id="ARBA00005520"/>
    </source>
</evidence>
<dbReference type="NCBIfam" id="NF001591">
    <property type="entry name" value="PRK00393.1"/>
    <property type="match status" value="1"/>
</dbReference>
<dbReference type="GO" id="GO:0009231">
    <property type="term" value="P:riboflavin biosynthetic process"/>
    <property type="evidence" value="ECO:0007669"/>
    <property type="project" value="UniProtKB-UniRule"/>
</dbReference>
<dbReference type="InterPro" id="IPR016299">
    <property type="entry name" value="Riboflavin_synth_RibBA"/>
</dbReference>
<comment type="cofactor">
    <cofactor evidence="19">
        <name>Mg(2+)</name>
        <dbReference type="ChEBI" id="CHEBI:18420"/>
    </cofactor>
    <cofactor evidence="19">
        <name>Mn(2+)</name>
        <dbReference type="ChEBI" id="CHEBI:29035"/>
    </cofactor>
    <text evidence="19">Binds 2 divalent metal cations per subunit. Magnesium or manganese.</text>
</comment>
<dbReference type="RefSeq" id="WP_108137999.1">
    <property type="nucleotide sequence ID" value="NZ_QAXS01000002.1"/>
</dbReference>
<dbReference type="Pfam" id="PF00925">
    <property type="entry name" value="GTP_cyclohydro2"/>
    <property type="match status" value="1"/>
</dbReference>
<keyword evidence="15 19" id="KW-0456">Lyase</keyword>
<dbReference type="EMBL" id="QAXS01000002">
    <property type="protein sequence ID" value="PTW02766.1"/>
    <property type="molecule type" value="Genomic_DNA"/>
</dbReference>
<evidence type="ECO:0000256" key="4">
    <source>
        <dbReference type="ARBA" id="ARBA00004853"/>
    </source>
</evidence>
<dbReference type="HAMAP" id="MF_00180">
    <property type="entry name" value="RibB"/>
    <property type="match status" value="1"/>
</dbReference>
<reference evidence="21 22" key="1">
    <citation type="submission" date="2018-04" db="EMBL/GenBank/DDBJ databases">
        <title>Subsurface microbial communities from deep shales in Ohio and West Virginia, USA.</title>
        <authorList>
            <person name="Wrighton K."/>
        </authorList>
    </citation>
    <scope>NUCLEOTIDE SEQUENCE [LARGE SCALE GENOMIC DNA]</scope>
    <source>
        <strain evidence="21 22">WC1</strain>
    </source>
</reference>
<dbReference type="GO" id="GO:0003935">
    <property type="term" value="F:GTP cyclohydrolase II activity"/>
    <property type="evidence" value="ECO:0007669"/>
    <property type="project" value="UniProtKB-UniRule"/>
</dbReference>
<evidence type="ECO:0000256" key="16">
    <source>
        <dbReference type="ARBA" id="ARBA00023268"/>
    </source>
</evidence>
<feature type="active site" description="Proton acceptor; for GTP cyclohydrolase activity" evidence="19">
    <location>
        <position position="326"/>
    </location>
</feature>
<dbReference type="InterPro" id="IPR000926">
    <property type="entry name" value="RibA"/>
</dbReference>
<dbReference type="PANTHER" id="PTHR21327">
    <property type="entry name" value="GTP CYCLOHYDROLASE II-RELATED"/>
    <property type="match status" value="1"/>
</dbReference>
<dbReference type="Gene3D" id="3.90.870.10">
    <property type="entry name" value="DHBP synthase"/>
    <property type="match status" value="1"/>
</dbReference>
<dbReference type="GO" id="GO:0005525">
    <property type="term" value="F:GTP binding"/>
    <property type="evidence" value="ECO:0007669"/>
    <property type="project" value="UniProtKB-KW"/>
</dbReference>
<comment type="catalytic activity">
    <reaction evidence="1 19">
        <text>D-ribulose 5-phosphate = (2S)-2-hydroxy-3-oxobutyl phosphate + formate + H(+)</text>
        <dbReference type="Rhea" id="RHEA:18457"/>
        <dbReference type="ChEBI" id="CHEBI:15378"/>
        <dbReference type="ChEBI" id="CHEBI:15740"/>
        <dbReference type="ChEBI" id="CHEBI:58121"/>
        <dbReference type="ChEBI" id="CHEBI:58830"/>
        <dbReference type="EC" id="4.1.99.12"/>
    </reaction>
</comment>
<feature type="binding site" evidence="19">
    <location>
        <position position="270"/>
    </location>
    <ligand>
        <name>GTP</name>
        <dbReference type="ChEBI" id="CHEBI:37565"/>
    </ligand>
</feature>
<feature type="binding site" evidence="19">
    <location>
        <begin position="249"/>
        <end position="253"/>
    </location>
    <ligand>
        <name>GTP</name>
        <dbReference type="ChEBI" id="CHEBI:37565"/>
    </ligand>
</feature>
<feature type="binding site" evidence="19">
    <location>
        <position position="26"/>
    </location>
    <ligand>
        <name>Mg(2+)</name>
        <dbReference type="ChEBI" id="CHEBI:18420"/>
        <label>2</label>
    </ligand>
</feature>
<feature type="binding site" evidence="19">
    <location>
        <position position="30"/>
    </location>
    <ligand>
        <name>D-ribulose 5-phosphate</name>
        <dbReference type="ChEBI" id="CHEBI:58121"/>
    </ligand>
</feature>
<dbReference type="GO" id="GO:0030145">
    <property type="term" value="F:manganese ion binding"/>
    <property type="evidence" value="ECO:0007669"/>
    <property type="project" value="UniProtKB-UniRule"/>
</dbReference>
<evidence type="ECO:0000259" key="20">
    <source>
        <dbReference type="Pfam" id="PF00925"/>
    </source>
</evidence>
<gene>
    <name evidence="19" type="primary">ribBA</name>
    <name evidence="21" type="ORF">C8C76_10288</name>
</gene>
<dbReference type="HAMAP" id="MF_01283">
    <property type="entry name" value="RibBA"/>
    <property type="match status" value="1"/>
</dbReference>
<dbReference type="EC" id="3.5.4.25" evidence="19"/>
<dbReference type="OrthoDB" id="9793111at2"/>
<feature type="domain" description="GTP cyclohydrolase II" evidence="20">
    <location>
        <begin position="207"/>
        <end position="370"/>
    </location>
</feature>
<keyword evidence="8 19" id="KW-0479">Metal-binding</keyword>
<dbReference type="FunFam" id="3.40.50.10990:FF:000001">
    <property type="entry name" value="Riboflavin biosynthesis protein RibBA"/>
    <property type="match status" value="1"/>
</dbReference>
<accession>A0A2T5RRJ2</accession>
<dbReference type="PANTHER" id="PTHR21327:SF18">
    <property type="entry name" value="3,4-DIHYDROXY-2-BUTANONE 4-PHOSPHATE SYNTHASE"/>
    <property type="match status" value="1"/>
</dbReference>
<comment type="pathway">
    <text evidence="5 19">Cofactor biosynthesis; riboflavin biosynthesis; 2-hydroxy-3-oxobutyl phosphate from D-ribulose 5-phosphate: step 1/1.</text>
</comment>
<feature type="binding site" evidence="19">
    <location>
        <position position="349"/>
    </location>
    <ligand>
        <name>GTP</name>
        <dbReference type="ChEBI" id="CHEBI:37565"/>
    </ligand>
</feature>
<evidence type="ECO:0000256" key="18">
    <source>
        <dbReference type="ARBA" id="ARBA00049295"/>
    </source>
</evidence>
<dbReference type="PIRSF" id="PIRSF001259">
    <property type="entry name" value="RibA"/>
    <property type="match status" value="1"/>
</dbReference>
<evidence type="ECO:0000256" key="13">
    <source>
        <dbReference type="ARBA" id="ARBA00023134"/>
    </source>
</evidence>
<evidence type="ECO:0000313" key="21">
    <source>
        <dbReference type="EMBL" id="PTW02766.1"/>
    </source>
</evidence>
<dbReference type="SUPFAM" id="SSF142695">
    <property type="entry name" value="RibA-like"/>
    <property type="match status" value="1"/>
</dbReference>
<dbReference type="InterPro" id="IPR000422">
    <property type="entry name" value="DHBP_synthase_RibB"/>
</dbReference>
<feature type="binding site" evidence="19">
    <location>
        <position position="265"/>
    </location>
    <ligand>
        <name>Zn(2+)</name>
        <dbReference type="ChEBI" id="CHEBI:29105"/>
        <note>catalytic</note>
    </ligand>
</feature>
<comment type="caution">
    <text evidence="21">The sequence shown here is derived from an EMBL/GenBank/DDBJ whole genome shotgun (WGS) entry which is preliminary data.</text>
</comment>
<keyword evidence="7 19" id="KW-0686">Riboflavin biosynthesis</keyword>
<comment type="cofactor">
    <cofactor evidence="2">
        <name>Mn(2+)</name>
        <dbReference type="ChEBI" id="CHEBI:29035"/>
    </cofactor>
</comment>
<evidence type="ECO:0000256" key="10">
    <source>
        <dbReference type="ARBA" id="ARBA00022801"/>
    </source>
</evidence>
<dbReference type="InterPro" id="IPR036144">
    <property type="entry name" value="RibA-like_sf"/>
</dbReference>
<dbReference type="Pfam" id="PF00926">
    <property type="entry name" value="DHBP_synthase"/>
    <property type="match status" value="1"/>
</dbReference>
<dbReference type="NCBIfam" id="TIGR00506">
    <property type="entry name" value="ribB"/>
    <property type="match status" value="1"/>
</dbReference>
<dbReference type="NCBIfam" id="TIGR00505">
    <property type="entry name" value="ribA"/>
    <property type="match status" value="1"/>
</dbReference>
<dbReference type="InterPro" id="IPR017945">
    <property type="entry name" value="DHBP_synth_RibB-like_a/b_dom"/>
</dbReference>
<keyword evidence="11 19" id="KW-0862">Zinc</keyword>
<feature type="binding site" evidence="19">
    <location>
        <position position="354"/>
    </location>
    <ligand>
        <name>GTP</name>
        <dbReference type="ChEBI" id="CHEBI:37565"/>
    </ligand>
</feature>
<comment type="similarity">
    <text evidence="6 19">In the N-terminal section; belongs to the DHBP synthase family.</text>
</comment>
<feature type="binding site" evidence="19">
    <location>
        <position position="26"/>
    </location>
    <ligand>
        <name>Mg(2+)</name>
        <dbReference type="ChEBI" id="CHEBI:18420"/>
        <label>1</label>
    </ligand>
</feature>
<keyword evidence="12 19" id="KW-0460">Magnesium</keyword>
<name>A0A2T5RRJ2_9FIRM</name>
<comment type="pathway">
    <text evidence="4 19">Cofactor biosynthesis; riboflavin biosynthesis; 5-amino-6-(D-ribitylamino)uracil from GTP: step 1/4.</text>
</comment>
<feature type="binding site" evidence="19">
    <location>
        <position position="254"/>
    </location>
    <ligand>
        <name>Zn(2+)</name>
        <dbReference type="ChEBI" id="CHEBI:29105"/>
        <note>catalytic</note>
    </ligand>
</feature>
<keyword evidence="14 19" id="KW-0464">Manganese</keyword>
<evidence type="ECO:0000256" key="7">
    <source>
        <dbReference type="ARBA" id="ARBA00022619"/>
    </source>
</evidence>
<comment type="function">
    <text evidence="3 19">Catalyzes the conversion of D-ribulose 5-phosphate to formate and 3,4-dihydroxy-2-butanone 4-phosphate.</text>
</comment>